<comment type="caution">
    <text evidence="1">The sequence shown here is derived from an EMBL/GenBank/DDBJ whole genome shotgun (WGS) entry which is preliminary data.</text>
</comment>
<dbReference type="Proteomes" id="UP001222027">
    <property type="component" value="Unassembled WGS sequence"/>
</dbReference>
<reference evidence="1 2" key="1">
    <citation type="submission" date="2022-12" db="EMBL/GenBank/DDBJ databases">
        <title>Chromosome-scale assembly of the Ensete ventricosum genome.</title>
        <authorList>
            <person name="Dussert Y."/>
            <person name="Stocks J."/>
            <person name="Wendawek A."/>
            <person name="Woldeyes F."/>
            <person name="Nichols R.A."/>
            <person name="Borrell J.S."/>
        </authorList>
    </citation>
    <scope>NUCLEOTIDE SEQUENCE [LARGE SCALE GENOMIC DNA]</scope>
    <source>
        <strain evidence="2">cv. Maze</strain>
        <tissue evidence="1">Seeds</tissue>
    </source>
</reference>
<evidence type="ECO:0000313" key="2">
    <source>
        <dbReference type="Proteomes" id="UP001222027"/>
    </source>
</evidence>
<accession>A0AAV8R242</accession>
<dbReference type="AlphaFoldDB" id="A0AAV8R242"/>
<evidence type="ECO:0000313" key="1">
    <source>
        <dbReference type="EMBL" id="KAJ8484994.1"/>
    </source>
</evidence>
<gene>
    <name evidence="1" type="ORF">OPV22_017479</name>
</gene>
<sequence>MNINYIQRFAIRAYHVIQGLFLGKAKDPTLVVEPILGIHRTSVPVDLLFGFEVVFFLSVPLWQPPDAAMKCDIGAAPIALLPTQV</sequence>
<keyword evidence="2" id="KW-1185">Reference proteome</keyword>
<organism evidence="1 2">
    <name type="scientific">Ensete ventricosum</name>
    <name type="common">Abyssinian banana</name>
    <name type="synonym">Musa ensete</name>
    <dbReference type="NCBI Taxonomy" id="4639"/>
    <lineage>
        <taxon>Eukaryota</taxon>
        <taxon>Viridiplantae</taxon>
        <taxon>Streptophyta</taxon>
        <taxon>Embryophyta</taxon>
        <taxon>Tracheophyta</taxon>
        <taxon>Spermatophyta</taxon>
        <taxon>Magnoliopsida</taxon>
        <taxon>Liliopsida</taxon>
        <taxon>Zingiberales</taxon>
        <taxon>Musaceae</taxon>
        <taxon>Ensete</taxon>
    </lineage>
</organism>
<proteinExistence type="predicted"/>
<name>A0AAV8R242_ENSVE</name>
<dbReference type="EMBL" id="JAQQAF010000005">
    <property type="protein sequence ID" value="KAJ8484994.1"/>
    <property type="molecule type" value="Genomic_DNA"/>
</dbReference>
<protein>
    <submittedName>
        <fullName evidence="1">Uncharacterized protein</fullName>
    </submittedName>
</protein>